<organism evidence="15 16">
    <name type="scientific">Microdochium bolleyi</name>
    <dbReference type="NCBI Taxonomy" id="196109"/>
    <lineage>
        <taxon>Eukaryota</taxon>
        <taxon>Fungi</taxon>
        <taxon>Dikarya</taxon>
        <taxon>Ascomycota</taxon>
        <taxon>Pezizomycotina</taxon>
        <taxon>Sordariomycetes</taxon>
        <taxon>Xylariomycetidae</taxon>
        <taxon>Xylariales</taxon>
        <taxon>Microdochiaceae</taxon>
        <taxon>Microdochium</taxon>
    </lineage>
</organism>
<dbReference type="PANTHER" id="PTHR33478:SF1">
    <property type="entry name" value="EXTRACELLULAR METALLOPROTEINASE MEP"/>
    <property type="match status" value="1"/>
</dbReference>
<dbReference type="Pfam" id="PF07504">
    <property type="entry name" value="FTP"/>
    <property type="match status" value="1"/>
</dbReference>
<dbReference type="PANTHER" id="PTHR33478">
    <property type="entry name" value="EXTRACELLULAR METALLOPROTEINASE MEP"/>
    <property type="match status" value="1"/>
</dbReference>
<evidence type="ECO:0000313" key="15">
    <source>
        <dbReference type="EMBL" id="KXJ95029.1"/>
    </source>
</evidence>
<dbReference type="GO" id="GO:0008270">
    <property type="term" value="F:zinc ion binding"/>
    <property type="evidence" value="ECO:0007669"/>
    <property type="project" value="InterPro"/>
</dbReference>
<comment type="subcellular location">
    <subcellularLocation>
        <location evidence="1 13">Secreted</location>
    </subcellularLocation>
</comment>
<dbReference type="Gene3D" id="3.10.170.10">
    <property type="match status" value="1"/>
</dbReference>
<dbReference type="EC" id="3.4.24.-" evidence="13"/>
<keyword evidence="10 13" id="KW-0865">Zymogen</keyword>
<evidence type="ECO:0000256" key="13">
    <source>
        <dbReference type="RuleBase" id="RU364017"/>
    </source>
</evidence>
<evidence type="ECO:0000256" key="10">
    <source>
        <dbReference type="ARBA" id="ARBA00023145"/>
    </source>
</evidence>
<gene>
    <name evidence="15" type="ORF">Micbo1qcDRAFT_216700</name>
</gene>
<dbReference type="InterPro" id="IPR001842">
    <property type="entry name" value="Peptidase_M36"/>
</dbReference>
<reference evidence="16" key="1">
    <citation type="submission" date="2016-02" db="EMBL/GenBank/DDBJ databases">
        <title>Draft genome sequence of Microdochium bolleyi, a fungal endophyte of beachgrass.</title>
        <authorList>
            <consortium name="DOE Joint Genome Institute"/>
            <person name="David A.S."/>
            <person name="May G."/>
            <person name="Haridas S."/>
            <person name="Lim J."/>
            <person name="Wang M."/>
            <person name="Labutti K."/>
            <person name="Lipzen A."/>
            <person name="Barry K."/>
            <person name="Grigoriev I.V."/>
        </authorList>
    </citation>
    <scope>NUCLEOTIDE SEQUENCE [LARGE SCALE GENOMIC DNA]</scope>
    <source>
        <strain evidence="16">J235TASD1</strain>
    </source>
</reference>
<feature type="active site" evidence="11">
    <location>
        <position position="425"/>
    </location>
</feature>
<evidence type="ECO:0000256" key="2">
    <source>
        <dbReference type="ARBA" id="ARBA00006006"/>
    </source>
</evidence>
<protein>
    <recommendedName>
        <fullName evidence="13">Extracellular metalloproteinase</fullName>
        <ecNumber evidence="13">3.4.24.-</ecNumber>
    </recommendedName>
    <alternativeName>
        <fullName evidence="13">Fungalysin</fullName>
    </alternativeName>
</protein>
<proteinExistence type="inferred from homology"/>
<evidence type="ECO:0000313" key="16">
    <source>
        <dbReference type="Proteomes" id="UP000070501"/>
    </source>
</evidence>
<evidence type="ECO:0000256" key="1">
    <source>
        <dbReference type="ARBA" id="ARBA00004613"/>
    </source>
</evidence>
<feature type="binding site" evidence="12">
    <location>
        <position position="428"/>
    </location>
    <ligand>
        <name>Zn(2+)</name>
        <dbReference type="ChEBI" id="CHEBI:29105"/>
        <note>catalytic</note>
    </ligand>
</feature>
<keyword evidence="9 13" id="KW-0482">Metalloprotease</keyword>
<dbReference type="EMBL" id="KQ964246">
    <property type="protein sequence ID" value="KXJ95029.1"/>
    <property type="molecule type" value="Genomic_DNA"/>
</dbReference>
<evidence type="ECO:0000256" key="8">
    <source>
        <dbReference type="ARBA" id="ARBA00022833"/>
    </source>
</evidence>
<evidence type="ECO:0000256" key="4">
    <source>
        <dbReference type="ARBA" id="ARBA00022670"/>
    </source>
</evidence>
<feature type="signal peptide" evidence="13">
    <location>
        <begin position="1"/>
        <end position="26"/>
    </location>
</feature>
<evidence type="ECO:0000256" key="6">
    <source>
        <dbReference type="ARBA" id="ARBA00022729"/>
    </source>
</evidence>
<feature type="binding site" evidence="12">
    <location>
        <position position="454"/>
    </location>
    <ligand>
        <name>Zn(2+)</name>
        <dbReference type="ChEBI" id="CHEBI:29105"/>
        <note>catalytic</note>
    </ligand>
</feature>
<dbReference type="GO" id="GO:0004222">
    <property type="term" value="F:metalloendopeptidase activity"/>
    <property type="evidence" value="ECO:0007669"/>
    <property type="project" value="InterPro"/>
</dbReference>
<feature type="binding site" evidence="12">
    <location>
        <position position="424"/>
    </location>
    <ligand>
        <name>Zn(2+)</name>
        <dbReference type="ChEBI" id="CHEBI:29105"/>
        <note>catalytic</note>
    </ligand>
</feature>
<evidence type="ECO:0000256" key="3">
    <source>
        <dbReference type="ARBA" id="ARBA00022525"/>
    </source>
</evidence>
<keyword evidence="4 13" id="KW-0645">Protease</keyword>
<keyword evidence="5 12" id="KW-0479">Metal-binding</keyword>
<evidence type="ECO:0000256" key="11">
    <source>
        <dbReference type="PIRSR" id="PIRSR601842-1"/>
    </source>
</evidence>
<comment type="similarity">
    <text evidence="2 13">Belongs to the peptidase M36 family.</text>
</comment>
<accession>A0A136JCZ7</accession>
<dbReference type="InterPro" id="IPR011096">
    <property type="entry name" value="FTP_domain"/>
</dbReference>
<keyword evidence="7 13" id="KW-0378">Hydrolase</keyword>
<dbReference type="InterPro" id="IPR027268">
    <property type="entry name" value="Peptidase_M4/M1_CTD_sf"/>
</dbReference>
<dbReference type="Gene3D" id="1.10.390.10">
    <property type="entry name" value="Neutral Protease Domain 2"/>
    <property type="match status" value="1"/>
</dbReference>
<dbReference type="GO" id="GO:0006508">
    <property type="term" value="P:proteolysis"/>
    <property type="evidence" value="ECO:0007669"/>
    <property type="project" value="UniProtKB-KW"/>
</dbReference>
<keyword evidence="6 13" id="KW-0732">Signal</keyword>
<dbReference type="GO" id="GO:0005576">
    <property type="term" value="C:extracellular region"/>
    <property type="evidence" value="ECO:0007669"/>
    <property type="project" value="UniProtKB-SubCell"/>
</dbReference>
<dbReference type="InterPro" id="IPR050371">
    <property type="entry name" value="Fungal_virulence_M36"/>
</dbReference>
<keyword evidence="8 12" id="KW-0862">Zinc</keyword>
<evidence type="ECO:0000256" key="9">
    <source>
        <dbReference type="ARBA" id="ARBA00023049"/>
    </source>
</evidence>
<dbReference type="SUPFAM" id="SSF55486">
    <property type="entry name" value="Metalloproteases ('zincins'), catalytic domain"/>
    <property type="match status" value="1"/>
</dbReference>
<evidence type="ECO:0000256" key="5">
    <source>
        <dbReference type="ARBA" id="ARBA00022723"/>
    </source>
</evidence>
<dbReference type="Pfam" id="PF02128">
    <property type="entry name" value="Peptidase_M36"/>
    <property type="match status" value="1"/>
</dbReference>
<sequence length="630" mass="67600">MFATETSSAAAILLLLLGSGAQHVLASDLTHDFRLRPAPAYTNAAAVAADRGLHTLTRRSEDYVGTATSLVERTAPNTTFRIMGDHYVGANGVAHVNFKQTVNGVDVDNADFSVHVAKDGHIFSYSNAFAPAGARPENPLPGRVALLDPLEALAAVLGHFAFPYSGIGRRVAAGAANGNSYTIEGLGGGLLEKPKVRLSYLVQDTGDVAPAWQVEVHHARGWVAAYVAAEGETKILGAMDFHSHATYEVFPWGVNDPSSGTRSIIRDPQDTALSPKGWHSTGMDANTTTGNNAIVGAVPDNSGLVHFPHSNTLDFQYPLDLSAASPRSYLEAAVTQVFYTLNMAHDLFYALGFTEAAGNMQQDNLGKGGHDRDRVSVSVQLWSGRNNGVMSRSVDGSTSYMDLYLFDKTVPERDVAFDSGFVIHEYTHGLSNRLTGGPLNNFCLDAYEADGMAEGWSDLFAAAIAIRPSDTAATASYGFAAWPLGLSNGTARIAIYTTDTGVNSLTYKSADNRAKVHEVGTVWATMLYEVLWNLIGKHGKEDGPRPVMVDGVPRDGKYLMLKLLTDSFALQPCNPTFIQSRDAILDADIALTRGANKCEIWRGFAKRGLGANAVFSESNRVDNFDLPQGC</sequence>
<dbReference type="Proteomes" id="UP000070501">
    <property type="component" value="Unassembled WGS sequence"/>
</dbReference>
<dbReference type="PRINTS" id="PR00999">
    <property type="entry name" value="FUNGALYSIN"/>
</dbReference>
<evidence type="ECO:0000256" key="7">
    <source>
        <dbReference type="ARBA" id="ARBA00022801"/>
    </source>
</evidence>
<comment type="cofactor">
    <cofactor evidence="12">
        <name>Zn(2+)</name>
        <dbReference type="ChEBI" id="CHEBI:29105"/>
    </cofactor>
    <text evidence="12">Binds 1 zinc ion per subunit.</text>
</comment>
<feature type="domain" description="FTP" evidence="14">
    <location>
        <begin position="79"/>
        <end position="129"/>
    </location>
</feature>
<name>A0A136JCZ7_9PEZI</name>
<evidence type="ECO:0000256" key="12">
    <source>
        <dbReference type="PIRSR" id="PIRSR601842-2"/>
    </source>
</evidence>
<keyword evidence="16" id="KW-1185">Reference proteome</keyword>
<dbReference type="OrthoDB" id="3227768at2759"/>
<dbReference type="AlphaFoldDB" id="A0A136JCZ7"/>
<evidence type="ECO:0000259" key="14">
    <source>
        <dbReference type="Pfam" id="PF07504"/>
    </source>
</evidence>
<feature type="binding site" evidence="12">
    <location>
        <position position="244"/>
    </location>
    <ligand>
        <name>Zn(2+)</name>
        <dbReference type="ChEBI" id="CHEBI:29105"/>
        <note>catalytic</note>
    </ligand>
</feature>
<dbReference type="CDD" id="cd09596">
    <property type="entry name" value="M36"/>
    <property type="match status" value="1"/>
</dbReference>
<keyword evidence="3 13" id="KW-0964">Secreted</keyword>
<dbReference type="InParanoid" id="A0A136JCZ7"/>
<feature type="chain" id="PRO_5009361603" description="Extracellular metalloproteinase" evidence="13">
    <location>
        <begin position="27"/>
        <end position="630"/>
    </location>
</feature>